<organism evidence="2 3">
    <name type="scientific">Bradyrhizobium amphicarpaeae</name>
    <dbReference type="NCBI Taxonomy" id="1404768"/>
    <lineage>
        <taxon>Bacteria</taxon>
        <taxon>Pseudomonadati</taxon>
        <taxon>Pseudomonadota</taxon>
        <taxon>Alphaproteobacteria</taxon>
        <taxon>Hyphomicrobiales</taxon>
        <taxon>Nitrobacteraceae</taxon>
        <taxon>Bradyrhizobium</taxon>
    </lineage>
</organism>
<feature type="compositionally biased region" description="Polar residues" evidence="1">
    <location>
        <begin position="188"/>
        <end position="208"/>
    </location>
</feature>
<dbReference type="KEGG" id="brq:CIT40_27205"/>
<dbReference type="RefSeq" id="WP_094893358.1">
    <property type="nucleotide sequence ID" value="NZ_CP029426.2"/>
</dbReference>
<dbReference type="Proteomes" id="UP000215884">
    <property type="component" value="Chromosome"/>
</dbReference>
<dbReference type="OrthoDB" id="7743892at2"/>
<keyword evidence="3" id="KW-1185">Reference proteome</keyword>
<name>A0A2U8PZY1_9BRAD</name>
<protein>
    <submittedName>
        <fullName evidence="2">Uncharacterized protein</fullName>
    </submittedName>
</protein>
<dbReference type="AlphaFoldDB" id="A0A2U8PZY1"/>
<evidence type="ECO:0000313" key="2">
    <source>
        <dbReference type="EMBL" id="AWM03367.1"/>
    </source>
</evidence>
<evidence type="ECO:0000313" key="3">
    <source>
        <dbReference type="Proteomes" id="UP000215884"/>
    </source>
</evidence>
<feature type="region of interest" description="Disordered" evidence="1">
    <location>
        <begin position="181"/>
        <end position="208"/>
    </location>
</feature>
<accession>A0A2U8PZY1</accession>
<gene>
    <name evidence="2" type="ORF">CIT40_27205</name>
</gene>
<dbReference type="EMBL" id="CP029426">
    <property type="protein sequence ID" value="AWM03367.1"/>
    <property type="molecule type" value="Genomic_DNA"/>
</dbReference>
<reference evidence="2 3" key="1">
    <citation type="journal article" date="2017" name="Syst. Appl. Microbiol.">
        <title>Soybeans inoculated with root zone soils of Canadian native legumes harbour diverse and novel Bradyrhizobium spp. that possess agricultural potential.</title>
        <authorList>
            <person name="Bromfield E.S.P."/>
            <person name="Cloutier S."/>
            <person name="Tambong J.T."/>
            <person name="Tran Thi T.V."/>
        </authorList>
    </citation>
    <scope>NUCLEOTIDE SEQUENCE [LARGE SCALE GENOMIC DNA]</scope>
    <source>
        <strain evidence="2 3">39S1MB</strain>
    </source>
</reference>
<reference evidence="2 3" key="2">
    <citation type="journal article" date="2019" name="Int. J. Syst. Evol. Microbiol.">
        <title>Description and complete genome sequence of Bradyrhizobium amphicarpaeae sp. nov., harbouring photosystem and nitrogen-fixation genes.</title>
        <authorList>
            <person name="Bromfield E.S.P."/>
            <person name="Cloutier S."/>
            <person name="Nguyen H.D.T."/>
        </authorList>
    </citation>
    <scope>NUCLEOTIDE SEQUENCE [LARGE SCALE GENOMIC DNA]</scope>
    <source>
        <strain evidence="2 3">39S1MB</strain>
    </source>
</reference>
<evidence type="ECO:0000256" key="1">
    <source>
        <dbReference type="SAM" id="MobiDB-lite"/>
    </source>
</evidence>
<sequence>MTLRWVSAGLGLSVLGLLILGAVATSAQQTSPQPHPAMPSQPQAATKPANIDRNGVLMLIRSTLLALDHANKTGNYTVLRDLGAPGFQVNTAARLAEIFVKQRGDKLDLSGVAVIDPQLSLLPQIEPNGLLHMAGFFPSVPSQVNFELLFAPVEGQWRLFGVSLSVGQSAPVAPPAPEASAAKAVVSQKQATTKPGVTSKQSAPSATH</sequence>
<proteinExistence type="predicted"/>